<proteinExistence type="predicted"/>
<dbReference type="EMBL" id="FSFA01000005">
    <property type="protein sequence ID" value="SHX82925.1"/>
    <property type="molecule type" value="Genomic_DNA"/>
</dbReference>
<evidence type="ECO:0000313" key="2">
    <source>
        <dbReference type="Proteomes" id="UP000185183"/>
    </source>
</evidence>
<organism evidence="1 2">
    <name type="scientific">Mycobacteroides abscessus subsp. bolletii</name>
    <dbReference type="NCBI Taxonomy" id="319705"/>
    <lineage>
        <taxon>Bacteria</taxon>
        <taxon>Bacillati</taxon>
        <taxon>Actinomycetota</taxon>
        <taxon>Actinomycetes</taxon>
        <taxon>Mycobacteriales</taxon>
        <taxon>Mycobacteriaceae</taxon>
        <taxon>Mycobacteroides</taxon>
        <taxon>Mycobacteroides abscessus</taxon>
    </lineage>
</organism>
<reference evidence="1 2" key="1">
    <citation type="submission" date="2016-11" db="EMBL/GenBank/DDBJ databases">
        <authorList>
            <consortium name="Pathogen Informatics"/>
        </authorList>
    </citation>
    <scope>NUCLEOTIDE SEQUENCE [LARGE SCALE GENOMIC DNA]</scope>
    <source>
        <strain evidence="1 2">968</strain>
    </source>
</reference>
<name>A0A9Q7SGI9_9MYCO</name>
<gene>
    <name evidence="1" type="ORF">SAMEA2275694_03979</name>
</gene>
<comment type="caution">
    <text evidence="1">The sequence shown here is derived from an EMBL/GenBank/DDBJ whole genome shotgun (WGS) entry which is preliminary data.</text>
</comment>
<dbReference type="Proteomes" id="UP000185183">
    <property type="component" value="Unassembled WGS sequence"/>
</dbReference>
<protein>
    <submittedName>
        <fullName evidence="1">Uncharacterized protein</fullName>
    </submittedName>
</protein>
<sequence length="30" mass="3223">MDDDDEYEYGGCCYSCGGPGPVDEYGYCGC</sequence>
<dbReference type="AlphaFoldDB" id="A0A9Q7SGI9"/>
<accession>A0A9Q7SGI9</accession>
<evidence type="ECO:0000313" key="1">
    <source>
        <dbReference type="EMBL" id="SHX82925.1"/>
    </source>
</evidence>